<dbReference type="Proteomes" id="UP000531216">
    <property type="component" value="Unassembled WGS sequence"/>
</dbReference>
<dbReference type="Pfam" id="PF00990">
    <property type="entry name" value="GGDEF"/>
    <property type="match status" value="1"/>
</dbReference>
<feature type="domain" description="EAL" evidence="2">
    <location>
        <begin position="253"/>
        <end position="501"/>
    </location>
</feature>
<dbReference type="InterPro" id="IPR001633">
    <property type="entry name" value="EAL_dom"/>
</dbReference>
<feature type="domain" description="GGDEF" evidence="3">
    <location>
        <begin position="113"/>
        <end position="244"/>
    </location>
</feature>
<dbReference type="InterPro" id="IPR050706">
    <property type="entry name" value="Cyclic-di-GMP_PDE-like"/>
</dbReference>
<reference evidence="4 5" key="1">
    <citation type="submission" date="2020-08" db="EMBL/GenBank/DDBJ databases">
        <title>Genomic Encyclopedia of Type Strains, Phase IV (KMG-IV): sequencing the most valuable type-strain genomes for metagenomic binning, comparative biology and taxonomic classification.</title>
        <authorList>
            <person name="Goeker M."/>
        </authorList>
    </citation>
    <scope>NUCLEOTIDE SEQUENCE [LARGE SCALE GENOMIC DNA]</scope>
    <source>
        <strain evidence="4 5">DSM 25024</strain>
    </source>
</reference>
<dbReference type="PROSITE" id="PS50883">
    <property type="entry name" value="EAL"/>
    <property type="match status" value="1"/>
</dbReference>
<dbReference type="AlphaFoldDB" id="A0A7W6BSY5"/>
<dbReference type="InterPro" id="IPR043128">
    <property type="entry name" value="Rev_trsase/Diguanyl_cyclase"/>
</dbReference>
<dbReference type="PANTHER" id="PTHR33121">
    <property type="entry name" value="CYCLIC DI-GMP PHOSPHODIESTERASE PDEF"/>
    <property type="match status" value="1"/>
</dbReference>
<dbReference type="NCBIfam" id="TIGR00254">
    <property type="entry name" value="GGDEF"/>
    <property type="match status" value="1"/>
</dbReference>
<dbReference type="GO" id="GO:0071111">
    <property type="term" value="F:cyclic-guanylate-specific phosphodiesterase activity"/>
    <property type="evidence" value="ECO:0007669"/>
    <property type="project" value="InterPro"/>
</dbReference>
<protein>
    <submittedName>
        <fullName evidence="4">Diguanylate cyclase (GGDEF)-like protein</fullName>
    </submittedName>
</protein>
<feature type="transmembrane region" description="Helical" evidence="1">
    <location>
        <begin position="24"/>
        <end position="56"/>
    </location>
</feature>
<evidence type="ECO:0000256" key="1">
    <source>
        <dbReference type="SAM" id="Phobius"/>
    </source>
</evidence>
<dbReference type="SUPFAM" id="SSF55073">
    <property type="entry name" value="Nucleotide cyclase"/>
    <property type="match status" value="1"/>
</dbReference>
<dbReference type="PANTHER" id="PTHR33121:SF79">
    <property type="entry name" value="CYCLIC DI-GMP PHOSPHODIESTERASE PDED-RELATED"/>
    <property type="match status" value="1"/>
</dbReference>
<dbReference type="RefSeq" id="WP_175526778.1">
    <property type="nucleotide sequence ID" value="NZ_FOOA01000003.1"/>
</dbReference>
<keyword evidence="1" id="KW-0472">Membrane</keyword>
<dbReference type="InterPro" id="IPR000160">
    <property type="entry name" value="GGDEF_dom"/>
</dbReference>
<keyword evidence="5" id="KW-1185">Reference proteome</keyword>
<evidence type="ECO:0000259" key="3">
    <source>
        <dbReference type="PROSITE" id="PS50887"/>
    </source>
</evidence>
<name>A0A7W6BSY5_9HYPH</name>
<gene>
    <name evidence="4" type="ORF">GGR05_001894</name>
</gene>
<evidence type="ECO:0000313" key="5">
    <source>
        <dbReference type="Proteomes" id="UP000531216"/>
    </source>
</evidence>
<evidence type="ECO:0000259" key="2">
    <source>
        <dbReference type="PROSITE" id="PS50883"/>
    </source>
</evidence>
<dbReference type="InterPro" id="IPR035919">
    <property type="entry name" value="EAL_sf"/>
</dbReference>
<dbReference type="CDD" id="cd01948">
    <property type="entry name" value="EAL"/>
    <property type="match status" value="1"/>
</dbReference>
<dbReference type="Gene3D" id="3.20.20.450">
    <property type="entry name" value="EAL domain"/>
    <property type="match status" value="1"/>
</dbReference>
<evidence type="ECO:0000313" key="4">
    <source>
        <dbReference type="EMBL" id="MBB3935750.1"/>
    </source>
</evidence>
<proteinExistence type="predicted"/>
<dbReference type="CDD" id="cd01949">
    <property type="entry name" value="GGDEF"/>
    <property type="match status" value="1"/>
</dbReference>
<accession>A0A7W6BSY5</accession>
<dbReference type="PROSITE" id="PS50887">
    <property type="entry name" value="GGDEF"/>
    <property type="match status" value="1"/>
</dbReference>
<keyword evidence="1" id="KW-1133">Transmembrane helix</keyword>
<organism evidence="4 5">
    <name type="scientific">Aureimonas phyllosphaerae</name>
    <dbReference type="NCBI Taxonomy" id="1166078"/>
    <lineage>
        <taxon>Bacteria</taxon>
        <taxon>Pseudomonadati</taxon>
        <taxon>Pseudomonadota</taxon>
        <taxon>Alphaproteobacteria</taxon>
        <taxon>Hyphomicrobiales</taxon>
        <taxon>Aurantimonadaceae</taxon>
        <taxon>Aureimonas</taxon>
    </lineage>
</organism>
<sequence length="505" mass="55544">MSKSFWVEQVTVVRELERTHAAFAAVWLAVSAILLLTSPWVAPISVVACIATFLVLGRVRRDLHRTHLELERVRSEQEALVERHVIDEITGLLTRRAFLEAAGEALKARDGGTSLAFFALDMDNLKVLNDSFGHRAGDFALSHIATTLKRLAPRVTAGRLGGDEFAFVLPCADEAEALAFGERFGQTLNTPVMAGGRRLSLSASLGVVMVPERTVYLSEAMQFADVALYAAKSAGRNKTAVFDADMLAELKHRRLIERELRAAILLNELDVHYQPISGPDGKLVAVEALLRWQSPSRGNISPARFIPIAESTALIDQLGEWVLRRALSDARELPDLRISVNVSANQLKRDDVVDMVARVLAETGHAPSRLTLELTESAAIQTTPDICRRLQALRDMGIRIALDDFGTGFSGFDYLRHLPVDCIKIDRSYIARLGGSETDNVFVSALASLANSMRLSVVAEGIETERQMLLARAAGCTLFQGYHLAKPMPKADLLRSFDHEIRQCA</sequence>
<dbReference type="SMART" id="SM00052">
    <property type="entry name" value="EAL"/>
    <property type="match status" value="1"/>
</dbReference>
<dbReference type="InterPro" id="IPR029787">
    <property type="entry name" value="Nucleotide_cyclase"/>
</dbReference>
<dbReference type="SMART" id="SM00267">
    <property type="entry name" value="GGDEF"/>
    <property type="match status" value="1"/>
</dbReference>
<comment type="caution">
    <text evidence="4">The sequence shown here is derived from an EMBL/GenBank/DDBJ whole genome shotgun (WGS) entry which is preliminary data.</text>
</comment>
<dbReference type="Pfam" id="PF00563">
    <property type="entry name" value="EAL"/>
    <property type="match status" value="1"/>
</dbReference>
<dbReference type="EMBL" id="JACIDO010000003">
    <property type="protein sequence ID" value="MBB3935750.1"/>
    <property type="molecule type" value="Genomic_DNA"/>
</dbReference>
<keyword evidence="1" id="KW-0812">Transmembrane</keyword>
<dbReference type="SUPFAM" id="SSF141868">
    <property type="entry name" value="EAL domain-like"/>
    <property type="match status" value="1"/>
</dbReference>
<dbReference type="Gene3D" id="3.30.70.270">
    <property type="match status" value="1"/>
</dbReference>